<organism evidence="1 2">
    <name type="scientific">Acorus calamus</name>
    <name type="common">Sweet flag</name>
    <dbReference type="NCBI Taxonomy" id="4465"/>
    <lineage>
        <taxon>Eukaryota</taxon>
        <taxon>Viridiplantae</taxon>
        <taxon>Streptophyta</taxon>
        <taxon>Embryophyta</taxon>
        <taxon>Tracheophyta</taxon>
        <taxon>Spermatophyta</taxon>
        <taxon>Magnoliopsida</taxon>
        <taxon>Liliopsida</taxon>
        <taxon>Acoraceae</taxon>
        <taxon>Acorus</taxon>
    </lineage>
</organism>
<gene>
    <name evidence="1" type="ORF">QJS10_CPA02g01429</name>
</gene>
<protein>
    <submittedName>
        <fullName evidence="1">Uncharacterized protein</fullName>
    </submittedName>
</protein>
<evidence type="ECO:0000313" key="2">
    <source>
        <dbReference type="Proteomes" id="UP001180020"/>
    </source>
</evidence>
<proteinExistence type="predicted"/>
<keyword evidence="2" id="KW-1185">Reference proteome</keyword>
<sequence>MMVVANAFYISYQGNSRVYSEEVILQDTQVWLPKHCPSSAHGNSHTLDSQVTAGRLRVYTRVTSLVLGVSFRGSSKKVDLMVWVVLKSEAMSVTYMILVDSLHDKDTCVWNN</sequence>
<dbReference type="AlphaFoldDB" id="A0AAV9FD26"/>
<name>A0AAV9FD26_ACOCL</name>
<dbReference type="Proteomes" id="UP001180020">
    <property type="component" value="Unassembled WGS sequence"/>
</dbReference>
<dbReference type="EMBL" id="JAUJYO010000002">
    <property type="protein sequence ID" value="KAK1323901.1"/>
    <property type="molecule type" value="Genomic_DNA"/>
</dbReference>
<evidence type="ECO:0000313" key="1">
    <source>
        <dbReference type="EMBL" id="KAK1323901.1"/>
    </source>
</evidence>
<reference evidence="1" key="2">
    <citation type="submission" date="2023-06" db="EMBL/GenBank/DDBJ databases">
        <authorList>
            <person name="Ma L."/>
            <person name="Liu K.-W."/>
            <person name="Li Z."/>
            <person name="Hsiao Y.-Y."/>
            <person name="Qi Y."/>
            <person name="Fu T."/>
            <person name="Tang G."/>
            <person name="Zhang D."/>
            <person name="Sun W.-H."/>
            <person name="Liu D.-K."/>
            <person name="Li Y."/>
            <person name="Chen G.-Z."/>
            <person name="Liu X.-D."/>
            <person name="Liao X.-Y."/>
            <person name="Jiang Y.-T."/>
            <person name="Yu X."/>
            <person name="Hao Y."/>
            <person name="Huang J."/>
            <person name="Zhao X.-W."/>
            <person name="Ke S."/>
            <person name="Chen Y.-Y."/>
            <person name="Wu W.-L."/>
            <person name="Hsu J.-L."/>
            <person name="Lin Y.-F."/>
            <person name="Huang M.-D."/>
            <person name="Li C.-Y."/>
            <person name="Huang L."/>
            <person name="Wang Z.-W."/>
            <person name="Zhao X."/>
            <person name="Zhong W.-Y."/>
            <person name="Peng D.-H."/>
            <person name="Ahmad S."/>
            <person name="Lan S."/>
            <person name="Zhang J.-S."/>
            <person name="Tsai W.-C."/>
            <person name="Van De Peer Y."/>
            <person name="Liu Z.-J."/>
        </authorList>
    </citation>
    <scope>NUCLEOTIDE SEQUENCE</scope>
    <source>
        <strain evidence="1">CP</strain>
        <tissue evidence="1">Leaves</tissue>
    </source>
</reference>
<reference evidence="1" key="1">
    <citation type="journal article" date="2023" name="Nat. Commun.">
        <title>Diploid and tetraploid genomes of Acorus and the evolution of monocots.</title>
        <authorList>
            <person name="Ma L."/>
            <person name="Liu K.W."/>
            <person name="Li Z."/>
            <person name="Hsiao Y.Y."/>
            <person name="Qi Y."/>
            <person name="Fu T."/>
            <person name="Tang G.D."/>
            <person name="Zhang D."/>
            <person name="Sun W.H."/>
            <person name="Liu D.K."/>
            <person name="Li Y."/>
            <person name="Chen G.Z."/>
            <person name="Liu X.D."/>
            <person name="Liao X.Y."/>
            <person name="Jiang Y.T."/>
            <person name="Yu X."/>
            <person name="Hao Y."/>
            <person name="Huang J."/>
            <person name="Zhao X.W."/>
            <person name="Ke S."/>
            <person name="Chen Y.Y."/>
            <person name="Wu W.L."/>
            <person name="Hsu J.L."/>
            <person name="Lin Y.F."/>
            <person name="Huang M.D."/>
            <person name="Li C.Y."/>
            <person name="Huang L."/>
            <person name="Wang Z.W."/>
            <person name="Zhao X."/>
            <person name="Zhong W.Y."/>
            <person name="Peng D.H."/>
            <person name="Ahmad S."/>
            <person name="Lan S."/>
            <person name="Zhang J.S."/>
            <person name="Tsai W.C."/>
            <person name="Van de Peer Y."/>
            <person name="Liu Z.J."/>
        </authorList>
    </citation>
    <scope>NUCLEOTIDE SEQUENCE</scope>
    <source>
        <strain evidence="1">CP</strain>
    </source>
</reference>
<comment type="caution">
    <text evidence="1">The sequence shown here is derived from an EMBL/GenBank/DDBJ whole genome shotgun (WGS) entry which is preliminary data.</text>
</comment>
<accession>A0AAV9FD26</accession>